<sequence>MEKDIEMLEQITALFIQNGAKTVTMDDISKEFGKSKKTLYKQYKSKEDLLEEVLSYSVDKILRKMRDLDEKIDNAVERMFARDEEIEQISGTNESVMVRQLNKYYPQIFIKHMLYFLDSFSEIIVHNIERGREQKLYRENFDAEMYAQLFAQLVMSYHASPLVNRKKISKTKYSQEALYFYMNAITTDKGKEVMEKLTL</sequence>
<evidence type="ECO:0000313" key="4">
    <source>
        <dbReference type="EMBL" id="MFD2833585.1"/>
    </source>
</evidence>
<evidence type="ECO:0000256" key="2">
    <source>
        <dbReference type="PROSITE-ProRule" id="PRU00335"/>
    </source>
</evidence>
<comment type="caution">
    <text evidence="4">The sequence shown here is derived from an EMBL/GenBank/DDBJ whole genome shotgun (WGS) entry which is preliminary data.</text>
</comment>
<proteinExistence type="predicted"/>
<dbReference type="SUPFAM" id="SSF46689">
    <property type="entry name" value="Homeodomain-like"/>
    <property type="match status" value="1"/>
</dbReference>
<gene>
    <name evidence="4" type="ORF">ACFSYS_09825</name>
</gene>
<name>A0ABW5X3D6_9FLAO</name>
<reference evidence="5" key="1">
    <citation type="journal article" date="2019" name="Int. J. Syst. Evol. Microbiol.">
        <title>The Global Catalogue of Microorganisms (GCM) 10K type strain sequencing project: providing services to taxonomists for standard genome sequencing and annotation.</title>
        <authorList>
            <consortium name="The Broad Institute Genomics Platform"/>
            <consortium name="The Broad Institute Genome Sequencing Center for Infectious Disease"/>
            <person name="Wu L."/>
            <person name="Ma J."/>
        </authorList>
    </citation>
    <scope>NUCLEOTIDE SEQUENCE [LARGE SCALE GENOMIC DNA]</scope>
    <source>
        <strain evidence="5">KCTC 52925</strain>
    </source>
</reference>
<dbReference type="InterPro" id="IPR001647">
    <property type="entry name" value="HTH_TetR"/>
</dbReference>
<dbReference type="Gene3D" id="1.10.357.10">
    <property type="entry name" value="Tetracycline Repressor, domain 2"/>
    <property type="match status" value="1"/>
</dbReference>
<dbReference type="PROSITE" id="PS50977">
    <property type="entry name" value="HTH_TETR_2"/>
    <property type="match status" value="1"/>
</dbReference>
<accession>A0ABW5X3D6</accession>
<feature type="DNA-binding region" description="H-T-H motif" evidence="2">
    <location>
        <begin position="24"/>
        <end position="43"/>
    </location>
</feature>
<feature type="domain" description="HTH tetR-type" evidence="3">
    <location>
        <begin position="1"/>
        <end position="61"/>
    </location>
</feature>
<dbReference type="Gene3D" id="1.10.10.60">
    <property type="entry name" value="Homeodomain-like"/>
    <property type="match status" value="1"/>
</dbReference>
<dbReference type="Proteomes" id="UP001597438">
    <property type="component" value="Unassembled WGS sequence"/>
</dbReference>
<evidence type="ECO:0000313" key="5">
    <source>
        <dbReference type="Proteomes" id="UP001597438"/>
    </source>
</evidence>
<keyword evidence="5" id="KW-1185">Reference proteome</keyword>
<dbReference type="InterPro" id="IPR009057">
    <property type="entry name" value="Homeodomain-like_sf"/>
</dbReference>
<keyword evidence="1 2" id="KW-0238">DNA-binding</keyword>
<dbReference type="EMBL" id="JBHUOJ010000022">
    <property type="protein sequence ID" value="MFD2833585.1"/>
    <property type="molecule type" value="Genomic_DNA"/>
</dbReference>
<organism evidence="4 5">
    <name type="scientific">Christiangramia antarctica</name>
    <dbReference type="NCBI Taxonomy" id="2058158"/>
    <lineage>
        <taxon>Bacteria</taxon>
        <taxon>Pseudomonadati</taxon>
        <taxon>Bacteroidota</taxon>
        <taxon>Flavobacteriia</taxon>
        <taxon>Flavobacteriales</taxon>
        <taxon>Flavobacteriaceae</taxon>
        <taxon>Christiangramia</taxon>
    </lineage>
</organism>
<evidence type="ECO:0000256" key="1">
    <source>
        <dbReference type="ARBA" id="ARBA00023125"/>
    </source>
</evidence>
<protein>
    <submittedName>
        <fullName evidence="4">TetR/AcrR family transcriptional regulator</fullName>
    </submittedName>
</protein>
<dbReference type="Pfam" id="PF00440">
    <property type="entry name" value="TetR_N"/>
    <property type="match status" value="1"/>
</dbReference>
<evidence type="ECO:0000259" key="3">
    <source>
        <dbReference type="PROSITE" id="PS50977"/>
    </source>
</evidence>
<dbReference type="RefSeq" id="WP_251742769.1">
    <property type="nucleotide sequence ID" value="NZ_JBHUOJ010000022.1"/>
</dbReference>